<proteinExistence type="predicted"/>
<keyword evidence="2" id="KW-1185">Reference proteome</keyword>
<dbReference type="HOGENOM" id="CLU_100997_5_1_3"/>
<organism evidence="1 2">
    <name type="scientific">Gloeothece verrucosa (strain PCC 7822)</name>
    <name type="common">Cyanothece sp. (strain PCC 7822)</name>
    <dbReference type="NCBI Taxonomy" id="497965"/>
    <lineage>
        <taxon>Bacteria</taxon>
        <taxon>Bacillati</taxon>
        <taxon>Cyanobacteriota</taxon>
        <taxon>Cyanophyceae</taxon>
        <taxon>Oscillatoriophycideae</taxon>
        <taxon>Chroococcales</taxon>
        <taxon>Aphanothecaceae</taxon>
        <taxon>Gloeothece</taxon>
        <taxon>Gloeothece verrucosa</taxon>
    </lineage>
</organism>
<evidence type="ECO:0000313" key="2">
    <source>
        <dbReference type="Proteomes" id="UP000008206"/>
    </source>
</evidence>
<dbReference type="EMBL" id="CP002200">
    <property type="protein sequence ID" value="ADN18337.1"/>
    <property type="molecule type" value="Genomic_DNA"/>
</dbReference>
<dbReference type="InterPro" id="IPR009959">
    <property type="entry name" value="Cyclase_SnoaL-like"/>
</dbReference>
<dbReference type="KEGG" id="cyj:Cyan7822_6578"/>
<evidence type="ECO:0000313" key="1">
    <source>
        <dbReference type="EMBL" id="ADN18337.1"/>
    </source>
</evidence>
<dbReference type="Gene3D" id="3.10.450.50">
    <property type="match status" value="1"/>
</dbReference>
<dbReference type="RefSeq" id="WP_013335079.1">
    <property type="nucleotide sequence ID" value="NC_014534.1"/>
</dbReference>
<accession>E0UN07</accession>
<keyword evidence="1" id="KW-0614">Plasmid</keyword>
<dbReference type="Pfam" id="PF07366">
    <property type="entry name" value="SnoaL"/>
    <property type="match status" value="1"/>
</dbReference>
<dbReference type="SUPFAM" id="SSF54427">
    <property type="entry name" value="NTF2-like"/>
    <property type="match status" value="1"/>
</dbReference>
<name>E0UN07_GLOV7</name>
<geneLocation type="plasmid" evidence="1 2">
    <name>Cy782202</name>
</geneLocation>
<gene>
    <name evidence="1" type="ordered locus">Cyan7822_6578</name>
</gene>
<dbReference type="PANTHER" id="PTHR38436:SF1">
    <property type="entry name" value="ESTER CYCLASE"/>
    <property type="match status" value="1"/>
</dbReference>
<evidence type="ECO:0008006" key="3">
    <source>
        <dbReference type="Google" id="ProtNLM"/>
    </source>
</evidence>
<dbReference type="GO" id="GO:0030638">
    <property type="term" value="P:polyketide metabolic process"/>
    <property type="evidence" value="ECO:0007669"/>
    <property type="project" value="InterPro"/>
</dbReference>
<dbReference type="InterPro" id="IPR032710">
    <property type="entry name" value="NTF2-like_dom_sf"/>
</dbReference>
<reference evidence="2" key="1">
    <citation type="journal article" date="2011" name="MBio">
        <title>Novel metabolic attributes of the genus Cyanothece, comprising a group of unicellular nitrogen-fixing Cyanobacteria.</title>
        <authorList>
            <person name="Bandyopadhyay A."/>
            <person name="Elvitigala T."/>
            <person name="Welsh E."/>
            <person name="Stockel J."/>
            <person name="Liberton M."/>
            <person name="Min H."/>
            <person name="Sherman L.A."/>
            <person name="Pakrasi H.B."/>
        </authorList>
    </citation>
    <scope>NUCLEOTIDE SEQUENCE [LARGE SCALE GENOMIC DNA]</scope>
    <source>
        <strain evidence="2">PCC 7822</strain>
        <plasmid evidence="2">Cy782202</plasmid>
    </source>
</reference>
<dbReference type="Proteomes" id="UP000008206">
    <property type="component" value="Plasmid Cy782202"/>
</dbReference>
<sequence length="159" mass="17945">MSPEQNKSIVLRFYKSFDESQIDQALNLLSPNFTAHLGRVSTPLNKEEFKEFGMKFYLAFSQSQHRFDEVIVSGDKVVTCGIFTAIHTAEFQGLPATGKQVNLAIMHIDRLENGKIIEHWGYGDALGLMQQLGVMFLPSPTLFPAILKNLSFKFLKKFG</sequence>
<dbReference type="PANTHER" id="PTHR38436">
    <property type="entry name" value="POLYKETIDE CYCLASE SNOAL-LIKE DOMAIN"/>
    <property type="match status" value="1"/>
</dbReference>
<dbReference type="OrthoDB" id="9182871at2"/>
<protein>
    <recommendedName>
        <fullName evidence="3">Ester cyclase</fullName>
    </recommendedName>
</protein>
<dbReference type="AlphaFoldDB" id="E0UN07"/>